<evidence type="ECO:0000256" key="7">
    <source>
        <dbReference type="ARBA" id="ARBA00022618"/>
    </source>
</evidence>
<keyword evidence="11" id="KW-0995">Kinetochore</keyword>
<evidence type="ECO:0000256" key="10">
    <source>
        <dbReference type="ARBA" id="ARBA00022829"/>
    </source>
</evidence>
<keyword evidence="14" id="KW-0539">Nucleus</keyword>
<evidence type="ECO:0000256" key="3">
    <source>
        <dbReference type="ARBA" id="ARBA00004629"/>
    </source>
</evidence>
<dbReference type="PANTHER" id="PTHR28216">
    <property type="entry name" value="DASH COMPLEX SUBUNIT DUO1"/>
    <property type="match status" value="1"/>
</dbReference>
<protein>
    <recommendedName>
        <fullName evidence="17">DASH complex subunit DUO1</fullName>
    </recommendedName>
    <alternativeName>
        <fullName evidence="18">Outer kinetochore protein DUO1</fullName>
    </alternativeName>
</protein>
<keyword evidence="7" id="KW-0132">Cell division</keyword>
<comment type="similarity">
    <text evidence="4">Belongs to the DASH complex DUO1 family.</text>
</comment>
<dbReference type="GO" id="GO:0072686">
    <property type="term" value="C:mitotic spindle"/>
    <property type="evidence" value="ECO:0007669"/>
    <property type="project" value="InterPro"/>
</dbReference>
<keyword evidence="10" id="KW-0159">Chromosome partition</keyword>
<dbReference type="Pfam" id="PF08651">
    <property type="entry name" value="DASH_Duo1"/>
    <property type="match status" value="1"/>
</dbReference>
<keyword evidence="13" id="KW-0206">Cytoskeleton</keyword>
<keyword evidence="6" id="KW-0963">Cytoplasm</keyword>
<proteinExistence type="inferred from homology"/>
<dbReference type="GO" id="GO:0051301">
    <property type="term" value="P:cell division"/>
    <property type="evidence" value="ECO:0007669"/>
    <property type="project" value="UniProtKB-KW"/>
</dbReference>
<evidence type="ECO:0000313" key="20">
    <source>
        <dbReference type="EMBL" id="RMY46776.1"/>
    </source>
</evidence>
<evidence type="ECO:0000256" key="5">
    <source>
        <dbReference type="ARBA" id="ARBA00022454"/>
    </source>
</evidence>
<evidence type="ECO:0000256" key="15">
    <source>
        <dbReference type="ARBA" id="ARBA00023306"/>
    </source>
</evidence>
<accession>A0A3M7C4S2</accession>
<dbReference type="PANTHER" id="PTHR28216:SF1">
    <property type="entry name" value="DASH COMPLEX SUBUNIT DUO1"/>
    <property type="match status" value="1"/>
</dbReference>
<comment type="subcellular location">
    <subcellularLocation>
        <location evidence="3">Chromosome</location>
        <location evidence="3">Centromere</location>
        <location evidence="3">Kinetochore</location>
    </subcellularLocation>
    <subcellularLocation>
        <location evidence="2">Cytoplasm</location>
        <location evidence="2">Cytoskeleton</location>
        <location evidence="2">Spindle</location>
    </subcellularLocation>
    <subcellularLocation>
        <location evidence="1">Nucleus</location>
    </subcellularLocation>
</comment>
<dbReference type="AlphaFoldDB" id="A0A3M7C4S2"/>
<evidence type="ECO:0000256" key="12">
    <source>
        <dbReference type="ARBA" id="ARBA00023054"/>
    </source>
</evidence>
<feature type="compositionally biased region" description="Low complexity" evidence="19">
    <location>
        <begin position="177"/>
        <end position="196"/>
    </location>
</feature>
<evidence type="ECO:0000256" key="1">
    <source>
        <dbReference type="ARBA" id="ARBA00004123"/>
    </source>
</evidence>
<feature type="region of interest" description="Disordered" evidence="19">
    <location>
        <begin position="1"/>
        <end position="67"/>
    </location>
</feature>
<keyword evidence="16" id="KW-0137">Centromere</keyword>
<evidence type="ECO:0000256" key="11">
    <source>
        <dbReference type="ARBA" id="ARBA00022838"/>
    </source>
</evidence>
<keyword evidence="5" id="KW-0158">Chromosome</keyword>
<dbReference type="GO" id="GO:0007059">
    <property type="term" value="P:chromosome segregation"/>
    <property type="evidence" value="ECO:0007669"/>
    <property type="project" value="UniProtKB-KW"/>
</dbReference>
<evidence type="ECO:0000256" key="14">
    <source>
        <dbReference type="ARBA" id="ARBA00023242"/>
    </source>
</evidence>
<dbReference type="InterPro" id="IPR013960">
    <property type="entry name" value="DASH_Duo1"/>
</dbReference>
<evidence type="ECO:0000256" key="17">
    <source>
        <dbReference type="ARBA" id="ARBA00044152"/>
    </source>
</evidence>
<evidence type="ECO:0000256" key="18">
    <source>
        <dbReference type="ARBA" id="ARBA00044358"/>
    </source>
</evidence>
<evidence type="ECO:0000256" key="16">
    <source>
        <dbReference type="ARBA" id="ARBA00023328"/>
    </source>
</evidence>
<evidence type="ECO:0000256" key="4">
    <source>
        <dbReference type="ARBA" id="ARBA00005366"/>
    </source>
</evidence>
<gene>
    <name evidence="20" type="ORF">D0865_09076</name>
</gene>
<dbReference type="Proteomes" id="UP000270230">
    <property type="component" value="Unassembled WGS sequence"/>
</dbReference>
<feature type="compositionally biased region" description="Basic and acidic residues" evidence="19">
    <location>
        <begin position="55"/>
        <end position="67"/>
    </location>
</feature>
<comment type="caution">
    <text evidence="20">The sequence shown here is derived from an EMBL/GenBank/DDBJ whole genome shotgun (WGS) entry which is preliminary data.</text>
</comment>
<dbReference type="GO" id="GO:0005874">
    <property type="term" value="C:microtubule"/>
    <property type="evidence" value="ECO:0007669"/>
    <property type="project" value="UniProtKB-KW"/>
</dbReference>
<evidence type="ECO:0000256" key="8">
    <source>
        <dbReference type="ARBA" id="ARBA00022701"/>
    </source>
</evidence>
<keyword evidence="8" id="KW-0493">Microtubule</keyword>
<keyword evidence="15" id="KW-0131">Cell cycle</keyword>
<evidence type="ECO:0000256" key="2">
    <source>
        <dbReference type="ARBA" id="ARBA00004186"/>
    </source>
</evidence>
<evidence type="ECO:0000313" key="21">
    <source>
        <dbReference type="Proteomes" id="UP000270230"/>
    </source>
</evidence>
<feature type="compositionally biased region" description="Polar residues" evidence="19">
    <location>
        <begin position="25"/>
        <end position="54"/>
    </location>
</feature>
<reference evidence="20 21" key="1">
    <citation type="journal article" date="2018" name="BMC Genomics">
        <title>Genomic evidence for intraspecific hybridization in a clonal and extremely halotolerant yeast.</title>
        <authorList>
            <person name="Gostincar C."/>
            <person name="Stajich J.E."/>
            <person name="Zupancic J."/>
            <person name="Zalar P."/>
            <person name="Gunde-Cimerman N."/>
        </authorList>
    </citation>
    <scope>NUCLEOTIDE SEQUENCE [LARGE SCALE GENOMIC DNA]</scope>
    <source>
        <strain evidence="20 21">EXF-151</strain>
    </source>
</reference>
<dbReference type="OrthoDB" id="5599235at2759"/>
<evidence type="ECO:0000256" key="19">
    <source>
        <dbReference type="SAM" id="MobiDB-lite"/>
    </source>
</evidence>
<keyword evidence="12" id="KW-0175">Coiled coil</keyword>
<keyword evidence="9" id="KW-0498">Mitosis</keyword>
<dbReference type="GO" id="GO:0000278">
    <property type="term" value="P:mitotic cell cycle"/>
    <property type="evidence" value="ECO:0007669"/>
    <property type="project" value="InterPro"/>
</dbReference>
<sequence>MSKATDSLGMAGLSLEDDTEDLFASPSTSGANTQKHTPTSNASSAHKQSQPRTRSQSETRDARLHAELERVREVNRVIEGVTSSLEKAKANMGTVQRTVENASTLLATWTRILSQTEHNQRLILNPQWQGATQDVEDIESEELRRQQESERKVMEEQRRKEEAQRRAEEEERRRTVAPSASSRTTGRARSTRGAPAVRGTRAHAGVGGASTRGRGTSSTAGRGTGIGRGTTGSTRSRGRGLG</sequence>
<evidence type="ECO:0000256" key="6">
    <source>
        <dbReference type="ARBA" id="ARBA00022490"/>
    </source>
</evidence>
<dbReference type="EMBL" id="QWIN01000803">
    <property type="protein sequence ID" value="RMY46776.1"/>
    <property type="molecule type" value="Genomic_DNA"/>
</dbReference>
<organism evidence="20 21">
    <name type="scientific">Hortaea werneckii</name>
    <name type="common">Black yeast</name>
    <name type="synonym">Cladosporium werneckii</name>
    <dbReference type="NCBI Taxonomy" id="91943"/>
    <lineage>
        <taxon>Eukaryota</taxon>
        <taxon>Fungi</taxon>
        <taxon>Dikarya</taxon>
        <taxon>Ascomycota</taxon>
        <taxon>Pezizomycotina</taxon>
        <taxon>Dothideomycetes</taxon>
        <taxon>Dothideomycetidae</taxon>
        <taxon>Mycosphaerellales</taxon>
        <taxon>Teratosphaeriaceae</taxon>
        <taxon>Hortaea</taxon>
    </lineage>
</organism>
<feature type="compositionally biased region" description="Low complexity" evidence="19">
    <location>
        <begin position="211"/>
        <end position="221"/>
    </location>
</feature>
<feature type="region of interest" description="Disordered" evidence="19">
    <location>
        <begin position="139"/>
        <end position="242"/>
    </location>
</feature>
<dbReference type="GO" id="GO:0042729">
    <property type="term" value="C:DASH complex"/>
    <property type="evidence" value="ECO:0007669"/>
    <property type="project" value="InterPro"/>
</dbReference>
<evidence type="ECO:0000256" key="13">
    <source>
        <dbReference type="ARBA" id="ARBA00023212"/>
    </source>
</evidence>
<name>A0A3M7C4S2_HORWE</name>
<evidence type="ECO:0000256" key="9">
    <source>
        <dbReference type="ARBA" id="ARBA00022776"/>
    </source>
</evidence>
<feature type="compositionally biased region" description="Basic and acidic residues" evidence="19">
    <location>
        <begin position="141"/>
        <end position="174"/>
    </location>
</feature>